<organism evidence="1 2">
    <name type="scientific">Granulicella sibirica</name>
    <dbReference type="NCBI Taxonomy" id="2479048"/>
    <lineage>
        <taxon>Bacteria</taxon>
        <taxon>Pseudomonadati</taxon>
        <taxon>Acidobacteriota</taxon>
        <taxon>Terriglobia</taxon>
        <taxon>Terriglobales</taxon>
        <taxon>Acidobacteriaceae</taxon>
        <taxon>Granulicella</taxon>
    </lineage>
</organism>
<dbReference type="AlphaFoldDB" id="A0A4Q0SUJ6"/>
<proteinExistence type="predicted"/>
<reference evidence="1 2" key="1">
    <citation type="submission" date="2018-11" db="EMBL/GenBank/DDBJ databases">
        <authorList>
            <person name="Mardanov A.V."/>
            <person name="Ravin N.V."/>
            <person name="Dedysh S.N."/>
        </authorList>
    </citation>
    <scope>NUCLEOTIDE SEQUENCE [LARGE SCALE GENOMIC DNA]</scope>
    <source>
        <strain evidence="1 2">AF10</strain>
    </source>
</reference>
<gene>
    <name evidence="1" type="ORF">GRAN_4971</name>
</gene>
<reference evidence="2" key="2">
    <citation type="submission" date="2019-02" db="EMBL/GenBank/DDBJ databases">
        <title>Granulicella sibirica sp. nov., a psychrotolerant acidobacterium isolated from an organic soil layer in forested tundra, West Siberia.</title>
        <authorList>
            <person name="Oshkin I.Y."/>
            <person name="Kulichevskaya I.S."/>
            <person name="Rijpstra W.I.C."/>
            <person name="Sinninghe Damste J.S."/>
            <person name="Rakitin A.L."/>
            <person name="Ravin N.V."/>
            <person name="Dedysh S.N."/>
        </authorList>
    </citation>
    <scope>NUCLEOTIDE SEQUENCE [LARGE SCALE GENOMIC DNA]</scope>
    <source>
        <strain evidence="2">AF10</strain>
    </source>
</reference>
<accession>A0A4Q0SUJ6</accession>
<dbReference type="EMBL" id="RDSM01000006">
    <property type="protein sequence ID" value="RXH54002.1"/>
    <property type="molecule type" value="Genomic_DNA"/>
</dbReference>
<keyword evidence="2" id="KW-1185">Reference proteome</keyword>
<dbReference type="Proteomes" id="UP000289437">
    <property type="component" value="Unassembled WGS sequence"/>
</dbReference>
<evidence type="ECO:0000313" key="1">
    <source>
        <dbReference type="EMBL" id="RXH54002.1"/>
    </source>
</evidence>
<comment type="caution">
    <text evidence="1">The sequence shown here is derived from an EMBL/GenBank/DDBJ whole genome shotgun (WGS) entry which is preliminary data.</text>
</comment>
<sequence>MKLASRNVQDLLLFSSILLQPLGPDHPLMAVSPGFSDGGG</sequence>
<name>A0A4Q0SUJ6_9BACT</name>
<evidence type="ECO:0000313" key="2">
    <source>
        <dbReference type="Proteomes" id="UP000289437"/>
    </source>
</evidence>
<protein>
    <submittedName>
        <fullName evidence="1">Uncharacterized protein</fullName>
    </submittedName>
</protein>